<feature type="region of interest" description="Disordered" evidence="1">
    <location>
        <begin position="1148"/>
        <end position="1173"/>
    </location>
</feature>
<feature type="compositionally biased region" description="Polar residues" evidence="1">
    <location>
        <begin position="57"/>
        <end position="67"/>
    </location>
</feature>
<evidence type="ECO:0000256" key="1">
    <source>
        <dbReference type="SAM" id="MobiDB-lite"/>
    </source>
</evidence>
<proteinExistence type="predicted"/>
<feature type="compositionally biased region" description="Polar residues" evidence="1">
    <location>
        <begin position="1"/>
        <end position="32"/>
    </location>
</feature>
<evidence type="ECO:0000259" key="2">
    <source>
        <dbReference type="SMART" id="SM00460"/>
    </source>
</evidence>
<dbReference type="InterPro" id="IPR038765">
    <property type="entry name" value="Papain-like_cys_pep_sf"/>
</dbReference>
<organism evidence="3 4">
    <name type="scientific">Tegillarca granosa</name>
    <name type="common">Malaysian cockle</name>
    <name type="synonym">Anadara granosa</name>
    <dbReference type="NCBI Taxonomy" id="220873"/>
    <lineage>
        <taxon>Eukaryota</taxon>
        <taxon>Metazoa</taxon>
        <taxon>Spiralia</taxon>
        <taxon>Lophotrochozoa</taxon>
        <taxon>Mollusca</taxon>
        <taxon>Bivalvia</taxon>
        <taxon>Autobranchia</taxon>
        <taxon>Pteriomorphia</taxon>
        <taxon>Arcoida</taxon>
        <taxon>Arcoidea</taxon>
        <taxon>Arcidae</taxon>
        <taxon>Tegillarca</taxon>
    </lineage>
</organism>
<dbReference type="Pfam" id="PF01841">
    <property type="entry name" value="Transglut_core"/>
    <property type="match status" value="2"/>
</dbReference>
<evidence type="ECO:0000313" key="4">
    <source>
        <dbReference type="Proteomes" id="UP001217089"/>
    </source>
</evidence>
<sequence>MGSASSTQAQPIAGTSSRPQTTPNVGKTSLNGAPSSAATASTVRVAPRSAAPGPRQVDNSTSRPSTEYQRKQLPPPVPPTKKKADIFHEDDYQAVDNYVLNGPKRLLLGSFKDLITYLTKNSEWDEMSKLRAIFRWVTAVDVYSLRTDMEPPVHSPLEYFFKIQRNMGNHAHLISGLCQMAGIPCVIISGMNKSAAYEIGVKVDRKAMGAQWNGVFIKDEWRFIDAFWASACVVGKKSGEWKLVDTDGNVSLEEEETSEGETQHRINEFYFLPDPDKFIWTHFPDEPQWQLLPKTVSVKDFESRVYVRERFHYLNMSFNSKSQDKCVLYAKGGEIQLPFTLPKETSEHLRYKYMLYLAKSSDEDQAPDIALERFCLFEHTTDTLRFTLRFPRAGKFKMDVFGLDVRESDIFDLTCTYVINCTEPMPNCMPLPDCPDIGWGPGMDAKEAGIVTKTHDGAVIITKDGDVEITLGTNKDIRLYQLLKNAIVDEATLSKYAVIREENGEYVVNIRLPQVGEYALKLYANDLGEEGDAPNVLNYLIRWDQKDGQNASFPNVTDGFIGKSAISDKLGVKAISHPGHTIDPKIGVEKIVFGAKNNVELLCELHSNDPTASRYMKVVPSEENGQWVFYVDMPIAGEYSMNVFARSKKDSCRIYNVHSYLLHSKGHSINGSEKIDDTKSENSDIENSVDTITETVRTSDNEVVIPIPKGNEEVVACVTKRHASDPPKDDEVQIIQQEGRKFLQVKLKEFGEYMIDMYTKDDKNILTKIARYQVNRRTAAELYEDDTQHVIEALRPETEEEDLTLVEDDETNFAPEANDDDKRKRAARKLIQRGLVLKDTDMLEKGILQYESLNPESNDDLLMKGRKMLQILKAKQELEDTSRRRELSALEAAIKRAQEVNYDSQLDLPIALACRLRDQLKRIEKLRSSVLKMDSKTIAELKKYVSPPLGIHQTLQSAFVLLGFTKKEVKDVYLEDAMVAKKILEPFSFEVIRDSSAGAATFYVWAKGMIDMVESTGGAVKDEFGNGWWCWWRRWSLTKTKKRKTKSIVKSWLVGAIYREIFQRNMARSSQILINKNGTSTIYTLWMKWEKGYVSFCRKKKDLKLARNWLCFIKLLRYPNNFSMTGYPSFFFKNYFYFIIFFQTKGPRQVDNSTSRPSTEYQRKQLPPPVPPTKKKADIFHEDDYQAVDNYVLNGPKRLLLGSFKDLITYLTKNSEWDEMSKLRAIFRWVTAVDVYSLRTDMEPPVHSPLEYFFKIQRNMGNHAHLVSGLCQMAGIPCVIISGMNKSAAYEIGVKVDRKAMGAQWNGVFIKDEWRFIDAFWASACVVGKKSGEWKLVDTDGNVSLEEEETSEGETQHRINEFYFLPDPDKFIWTHFPDEPQWQLLPKTVSVKDFESRVYVRERFHYLNMSFNSKSQDKCVLYAKGGEIQLPFTLPKETSEHLRYKYMLYLAKSSDEDQAPDIALERFCLFEHTTDTLRFTLRFPRAGKFKMDVFGLDVRESDIFDLTCTYVINCTEPMPNCMPLPDCPDIGWGPGMDAKEAGIVTKTHDGAVIITKDGDVEIKLGTNKDIRLYQLLKNAIVDEATLSKYAVIREENGEYVVNIRLPQVGEYALKLYANDLGEEGDAPNVLNYLIRWDQKDGQNASFPNVTDGFIGKSAISDKLGVKAISHPGHTIDPKIGVEKIVFSAKNNVELLCELHSNDPTASRYMKVVPSEENGQWVFYVDMPIAGEYSMNVFARSKKDSCRIYNVHSYLLHSKGHSINGSEKIDDTKSENSDIENSVDTITETVRTSDNEVVIPIPKGNEEVVACVTKRHASDPPKDDEVQILQQEGRKFLQVKLKEFGEYMIDMYTKDDKNILTKIARYQVNRRTAAELYEDDTQHVIEALRPETEEEDLTLVEDDETNFAPEANDDDKRKRAARKLIQRGLVLKDTDMLEKGILQYESLNPESNDDLLMKGRKMLQILKAKQELEDTSRRRELSALEAAIKRAQEVNYDSQLDLPIALACRLRDQLKRIEKLRSSVLKMDSKTIAELKKYVSPPLGIHQTLQSAFVLLGFTKKEVKDVYLEDAMVAKKILEPFSFEVIRDSSAGAATFYVWAKGMIDMVESTGGAVKDEFGNGWWCWWRRWSLTKTKKRKTKSIVVLHRLN</sequence>
<feature type="region of interest" description="Disordered" evidence="1">
    <location>
        <begin position="1"/>
        <end position="83"/>
    </location>
</feature>
<feature type="domain" description="Transglutaminase-like" evidence="2">
    <location>
        <begin position="1255"/>
        <end position="1321"/>
    </location>
</feature>
<dbReference type="EMBL" id="JARBDR010000813">
    <property type="protein sequence ID" value="KAJ8306233.1"/>
    <property type="molecule type" value="Genomic_DNA"/>
</dbReference>
<dbReference type="Gene3D" id="1.20.920.20">
    <property type="match status" value="2"/>
</dbReference>
<keyword evidence="4" id="KW-1185">Reference proteome</keyword>
<comment type="caution">
    <text evidence="3">The sequence shown here is derived from an EMBL/GenBank/DDBJ whole genome shotgun (WGS) entry which is preliminary data.</text>
</comment>
<dbReference type="PANTHER" id="PTHR47020:SF1">
    <property type="entry name" value="HILLARIN"/>
    <property type="match status" value="1"/>
</dbReference>
<feature type="compositionally biased region" description="Low complexity" evidence="1">
    <location>
        <begin position="33"/>
        <end position="48"/>
    </location>
</feature>
<accession>A0ABQ9ELX4</accession>
<name>A0ABQ9ELX4_TEGGR</name>
<dbReference type="SMART" id="SM00460">
    <property type="entry name" value="TGc"/>
    <property type="match status" value="2"/>
</dbReference>
<dbReference type="InterPro" id="IPR053041">
    <property type="entry name" value="Transglut-like_Superfamily_Mod"/>
</dbReference>
<dbReference type="Pfam" id="PF23265">
    <property type="entry name" value="Ig-like_KY"/>
    <property type="match status" value="6"/>
</dbReference>
<reference evidence="3 4" key="1">
    <citation type="submission" date="2022-12" db="EMBL/GenBank/DDBJ databases">
        <title>Chromosome-level genome of Tegillarca granosa.</title>
        <authorList>
            <person name="Kim J."/>
        </authorList>
    </citation>
    <scope>NUCLEOTIDE SEQUENCE [LARGE SCALE GENOMIC DNA]</scope>
    <source>
        <strain evidence="3">Teg-2019</strain>
        <tissue evidence="3">Adductor muscle</tissue>
    </source>
</reference>
<dbReference type="Proteomes" id="UP001217089">
    <property type="component" value="Unassembled WGS sequence"/>
</dbReference>
<dbReference type="InterPro" id="IPR002931">
    <property type="entry name" value="Transglutaminase-like"/>
</dbReference>
<protein>
    <recommendedName>
        <fullName evidence="2">Transglutaminase-like domain-containing protein</fullName>
    </recommendedName>
</protein>
<dbReference type="SUPFAM" id="SSF54001">
    <property type="entry name" value="Cysteine proteinases"/>
    <property type="match status" value="2"/>
</dbReference>
<evidence type="ECO:0000313" key="3">
    <source>
        <dbReference type="EMBL" id="KAJ8306233.1"/>
    </source>
</evidence>
<gene>
    <name evidence="3" type="ORF">KUTeg_016778</name>
</gene>
<dbReference type="PANTHER" id="PTHR47020">
    <property type="entry name" value="HILLARIN"/>
    <property type="match status" value="1"/>
</dbReference>
<dbReference type="InterPro" id="IPR056564">
    <property type="entry name" value="Ig-like_KY"/>
</dbReference>
<feature type="compositionally biased region" description="Polar residues" evidence="1">
    <location>
        <begin position="1150"/>
        <end position="1160"/>
    </location>
</feature>
<feature type="domain" description="Transglutaminase-like" evidence="2">
    <location>
        <begin position="162"/>
        <end position="228"/>
    </location>
</feature>